<gene>
    <name evidence="1" type="ORF">A605_00955</name>
</gene>
<dbReference type="EMBL" id="CP003697">
    <property type="protein sequence ID" value="AGF71207.1"/>
    <property type="molecule type" value="Genomic_DNA"/>
</dbReference>
<dbReference type="PATRIC" id="fig|1121362.3.peg.183"/>
<name>M1NNX6_9CORY</name>
<dbReference type="AlphaFoldDB" id="M1NNX6"/>
<protein>
    <submittedName>
        <fullName evidence="1">Uncharacterized protein</fullName>
    </submittedName>
</protein>
<dbReference type="KEGG" id="chn:A605_00955"/>
<evidence type="ECO:0000313" key="1">
    <source>
        <dbReference type="EMBL" id="AGF71207.1"/>
    </source>
</evidence>
<organism evidence="1 2">
    <name type="scientific">Corynebacterium halotolerans YIM 70093 = DSM 44683</name>
    <dbReference type="NCBI Taxonomy" id="1121362"/>
    <lineage>
        <taxon>Bacteria</taxon>
        <taxon>Bacillati</taxon>
        <taxon>Actinomycetota</taxon>
        <taxon>Actinomycetes</taxon>
        <taxon>Mycobacteriales</taxon>
        <taxon>Corynebacteriaceae</taxon>
        <taxon>Corynebacterium</taxon>
    </lineage>
</organism>
<dbReference type="HOGENOM" id="CLU_2733172_0_0_11"/>
<keyword evidence="2" id="KW-1185">Reference proteome</keyword>
<evidence type="ECO:0000313" key="2">
    <source>
        <dbReference type="Proteomes" id="UP000011723"/>
    </source>
</evidence>
<accession>M1NNX6</accession>
<dbReference type="OrthoDB" id="9801383at2"/>
<sequence>MDGRQQLLKIRGATDPLRRVTAEGQICDPVSPSSISELAGATAWAGWILFFNVQTPCITDAIIGPWENGAL</sequence>
<proteinExistence type="predicted"/>
<dbReference type="RefSeq" id="WP_015399631.1">
    <property type="nucleotide sequence ID" value="NC_020302.1"/>
</dbReference>
<reference evidence="1 2" key="1">
    <citation type="journal article" date="2012" name="Stand. Genomic Sci.">
        <title>Genome sequence of the halotolerant bacterium Corynebacterium halotolerans type strain YIM 70093(T) (= DSM 44683(T)).</title>
        <authorList>
            <person name="Ruckert C."/>
            <person name="Albersmeier A."/>
            <person name="Al-Dilaimi A."/>
            <person name="Niehaus K."/>
            <person name="Szczepanowski R."/>
            <person name="Kalinowski J."/>
        </authorList>
    </citation>
    <scope>NUCLEOTIDE SEQUENCE [LARGE SCALE GENOMIC DNA]</scope>
    <source>
        <strain evidence="1">YIM 70093</strain>
    </source>
</reference>
<dbReference type="Proteomes" id="UP000011723">
    <property type="component" value="Chromosome"/>
</dbReference>